<dbReference type="InterPro" id="IPR038408">
    <property type="entry name" value="GNK2_sf"/>
</dbReference>
<dbReference type="InterPro" id="IPR002902">
    <property type="entry name" value="GNK2"/>
</dbReference>
<evidence type="ECO:0000256" key="3">
    <source>
        <dbReference type="SAM" id="SignalP"/>
    </source>
</evidence>
<organism evidence="5 6">
    <name type="scientific">Flemingia macrophylla</name>
    <dbReference type="NCBI Taxonomy" id="520843"/>
    <lineage>
        <taxon>Eukaryota</taxon>
        <taxon>Viridiplantae</taxon>
        <taxon>Streptophyta</taxon>
        <taxon>Embryophyta</taxon>
        <taxon>Tracheophyta</taxon>
        <taxon>Spermatophyta</taxon>
        <taxon>Magnoliopsida</taxon>
        <taxon>eudicotyledons</taxon>
        <taxon>Gunneridae</taxon>
        <taxon>Pentapetalae</taxon>
        <taxon>rosids</taxon>
        <taxon>fabids</taxon>
        <taxon>Fabales</taxon>
        <taxon>Fabaceae</taxon>
        <taxon>Papilionoideae</taxon>
        <taxon>50 kb inversion clade</taxon>
        <taxon>NPAAA clade</taxon>
        <taxon>indigoferoid/millettioid clade</taxon>
        <taxon>Phaseoleae</taxon>
        <taxon>Flemingia</taxon>
    </lineage>
</organism>
<feature type="domain" description="Gnk2-homologous" evidence="4">
    <location>
        <begin position="377"/>
        <end position="483"/>
    </location>
</feature>
<dbReference type="AlphaFoldDB" id="A0ABD1M3W4"/>
<dbReference type="Proteomes" id="UP001603857">
    <property type="component" value="Unassembled WGS sequence"/>
</dbReference>
<proteinExistence type="predicted"/>
<feature type="chain" id="PRO_5044816023" description="Gnk2-homologous domain-containing protein" evidence="3">
    <location>
        <begin position="26"/>
        <end position="646"/>
    </location>
</feature>
<dbReference type="Gene3D" id="3.30.430.20">
    <property type="entry name" value="Gnk2 domain, C-X8-C-X2-C motif"/>
    <property type="match status" value="4"/>
</dbReference>
<feature type="domain" description="Gnk2-homologous" evidence="4">
    <location>
        <begin position="269"/>
        <end position="368"/>
    </location>
</feature>
<dbReference type="Pfam" id="PF01657">
    <property type="entry name" value="Stress-antifung"/>
    <property type="match status" value="4"/>
</dbReference>
<feature type="signal peptide" evidence="3">
    <location>
        <begin position="1"/>
        <end position="25"/>
    </location>
</feature>
<keyword evidence="6" id="KW-1185">Reference proteome</keyword>
<evidence type="ECO:0000313" key="6">
    <source>
        <dbReference type="Proteomes" id="UP001603857"/>
    </source>
</evidence>
<dbReference type="EMBL" id="JBGMDY010000006">
    <property type="protein sequence ID" value="KAL2330476.1"/>
    <property type="molecule type" value="Genomic_DNA"/>
</dbReference>
<evidence type="ECO:0000313" key="5">
    <source>
        <dbReference type="EMBL" id="KAL2330476.1"/>
    </source>
</evidence>
<sequence length="646" mass="71603">MASNSFNLVFLCMFLAFYNSSTTKAEDPPSMFMYCEDNTTNTTYQTNLKTLLAILPSNAAATFHNETIETTVFGLFMCRGDVLGSLCTQCVENATTKLSSNTQCSHSKRGIIWYDECMVRFSNATFFSTITTVPAFCGSNIANVSTDETAFHRLLSAAMNETAAEAANSGNYYATAETSVSQTQTLYCMAQRTQDLTRGYCATCLSDAAKKLPECCEGKQGGGVSLPSCDVRYELYPFYRDLSSAPDRVIPINPPPHDSNSIPQPQSGYVSYNCSISRNDAVGSPTFESNLKSLLSELTSNATNVDAEFQMRVGALYGLFMCRHDLTRVACGECVANATNVLLSACGISSEGIVWYDRCLVRYACRDFFSKVETSPMYTDVVVETTEVRGPMREFATTLSNRLSDMANLTGGNGDRYWSETQTLNREQTLYIVSQCTKDLSSTDCDQCLNSIIGTAIPWRRLESSEGRVYYPSCVIRFKLSPFFNPTPPTSLQQPPPPLTPHQEPLQFDLAIIKAATNNFSHENHIGKGGFGEVYKVWRQWMGEKSLSILDPKSRENYCEIQVNKCIHIGMLCVQETPDARPTMLEIISYLSNHSIELPSPLKPAFVLRSKLIPKLTAHESSSSQSANDSIPFSVNEMSISEFYPR</sequence>
<dbReference type="PROSITE" id="PS51473">
    <property type="entry name" value="GNK2"/>
    <property type="match status" value="4"/>
</dbReference>
<protein>
    <recommendedName>
        <fullName evidence="4">Gnk2-homologous domain-containing protein</fullName>
    </recommendedName>
</protein>
<dbReference type="PANTHER" id="PTHR32099">
    <property type="entry name" value="CYSTEINE-RICH REPEAT SECRETORY PROTEIN"/>
    <property type="match status" value="1"/>
</dbReference>
<dbReference type="CDD" id="cd23509">
    <property type="entry name" value="Gnk2-like"/>
    <property type="match status" value="4"/>
</dbReference>
<gene>
    <name evidence="5" type="ORF">Fmac_018057</name>
</gene>
<dbReference type="FunFam" id="3.30.430.20:FF:000012">
    <property type="entry name" value="Cysteine-rich receptor-like protein kinase 25"/>
    <property type="match status" value="1"/>
</dbReference>
<keyword evidence="2" id="KW-0677">Repeat</keyword>
<evidence type="ECO:0000256" key="2">
    <source>
        <dbReference type="ARBA" id="ARBA00022737"/>
    </source>
</evidence>
<keyword evidence="1 3" id="KW-0732">Signal</keyword>
<evidence type="ECO:0000259" key="4">
    <source>
        <dbReference type="PROSITE" id="PS51473"/>
    </source>
</evidence>
<dbReference type="Gene3D" id="3.30.200.20">
    <property type="entry name" value="Phosphorylase Kinase, domain 1"/>
    <property type="match status" value="1"/>
</dbReference>
<feature type="domain" description="Gnk2-homologous" evidence="4">
    <location>
        <begin position="26"/>
        <end position="126"/>
    </location>
</feature>
<evidence type="ECO:0000256" key="1">
    <source>
        <dbReference type="ARBA" id="ARBA00022729"/>
    </source>
</evidence>
<dbReference type="PANTHER" id="PTHR32099:SF110">
    <property type="entry name" value="CYSTEINE-RICH RECEPTOR-KINASE-LIKE PROTEIN"/>
    <property type="match status" value="1"/>
</dbReference>
<reference evidence="5 6" key="1">
    <citation type="submission" date="2024-08" db="EMBL/GenBank/DDBJ databases">
        <title>Insights into the chromosomal genome structure of Flemingia macrophylla.</title>
        <authorList>
            <person name="Ding Y."/>
            <person name="Zhao Y."/>
            <person name="Bi W."/>
            <person name="Wu M."/>
            <person name="Zhao G."/>
            <person name="Gong Y."/>
            <person name="Li W."/>
            <person name="Zhang P."/>
        </authorList>
    </citation>
    <scope>NUCLEOTIDE SEQUENCE [LARGE SCALE GENOMIC DNA]</scope>
    <source>
        <strain evidence="5">DYQJB</strain>
        <tissue evidence="5">Leaf</tissue>
    </source>
</reference>
<feature type="domain" description="Gnk2-homologous" evidence="4">
    <location>
        <begin position="132"/>
        <end position="238"/>
    </location>
</feature>
<dbReference type="InterPro" id="IPR011009">
    <property type="entry name" value="Kinase-like_dom_sf"/>
</dbReference>
<dbReference type="SUPFAM" id="SSF56112">
    <property type="entry name" value="Protein kinase-like (PK-like)"/>
    <property type="match status" value="1"/>
</dbReference>
<name>A0ABD1M3W4_9FABA</name>
<accession>A0ABD1M3W4</accession>
<comment type="caution">
    <text evidence="5">The sequence shown here is derived from an EMBL/GenBank/DDBJ whole genome shotgun (WGS) entry which is preliminary data.</text>
</comment>